<dbReference type="EMBL" id="JQAR01000013">
    <property type="protein sequence ID" value="KRN29082.1"/>
    <property type="molecule type" value="Genomic_DNA"/>
</dbReference>
<feature type="binding site" evidence="7">
    <location>
        <position position="84"/>
    </location>
    <ligand>
        <name>Fe(3+)</name>
        <dbReference type="ChEBI" id="CHEBI:29034"/>
    </ligand>
</feature>
<dbReference type="InterPro" id="IPR011059">
    <property type="entry name" value="Metal-dep_hydrolase_composite"/>
</dbReference>
<feature type="binding site" evidence="7">
    <location>
        <position position="254"/>
    </location>
    <ligand>
        <name>Fe(3+)</name>
        <dbReference type="ChEBI" id="CHEBI:29034"/>
    </ligand>
</feature>
<feature type="binding site" evidence="7">
    <location>
        <position position="257"/>
    </location>
    <ligand>
        <name>4-imidazolone-5-propanoate</name>
        <dbReference type="ChEBI" id="CHEBI:77893"/>
    </ligand>
</feature>
<dbReference type="PANTHER" id="PTHR42752">
    <property type="entry name" value="IMIDAZOLONEPROPIONASE"/>
    <property type="match status" value="1"/>
</dbReference>
<feature type="binding site" evidence="7">
    <location>
        <position position="329"/>
    </location>
    <ligand>
        <name>Fe(3+)</name>
        <dbReference type="ChEBI" id="CHEBI:29034"/>
    </ligand>
</feature>
<dbReference type="InterPro" id="IPR005920">
    <property type="entry name" value="HutI"/>
</dbReference>
<keyword evidence="4 7" id="KW-0369">Histidine metabolism</keyword>
<dbReference type="GO" id="GO:0019556">
    <property type="term" value="P:L-histidine catabolic process to glutamate and formamide"/>
    <property type="evidence" value="ECO:0007669"/>
    <property type="project" value="UniProtKB-UniRule"/>
</dbReference>
<dbReference type="SUPFAM" id="SSF51556">
    <property type="entry name" value="Metallo-dependent hydrolases"/>
    <property type="match status" value="1"/>
</dbReference>
<dbReference type="InterPro" id="IPR032466">
    <property type="entry name" value="Metal_Hydrolase"/>
</dbReference>
<dbReference type="PATRIC" id="fig|1618.3.peg.398"/>
<feature type="binding site" evidence="7">
    <location>
        <position position="333"/>
    </location>
    <ligand>
        <name>N-formimidoyl-L-glutamate</name>
        <dbReference type="ChEBI" id="CHEBI:58928"/>
    </ligand>
</feature>
<comment type="similarity">
    <text evidence="7">Belongs to the metallo-dependent hydrolases superfamily. HutI family.</text>
</comment>
<dbReference type="UniPathway" id="UPA00379">
    <property type="reaction ID" value="UER00551"/>
</dbReference>
<comment type="function">
    <text evidence="7">Catalyzes the hydrolytic cleavage of the carbon-nitrogen bond in imidazolone-5-propanoate to yield N-formimidoyl-L-glutamate. It is the third step in the universal histidine degradation pathway.</text>
</comment>
<feature type="binding site" evidence="7">
    <location>
        <position position="86"/>
    </location>
    <ligand>
        <name>Fe(3+)</name>
        <dbReference type="ChEBI" id="CHEBI:29034"/>
    </ligand>
</feature>
<evidence type="ECO:0000313" key="9">
    <source>
        <dbReference type="EMBL" id="KRN29082.1"/>
    </source>
</evidence>
<keyword evidence="3 7" id="KW-0378">Hydrolase</keyword>
<feature type="binding site" evidence="7">
    <location>
        <position position="84"/>
    </location>
    <ligand>
        <name>Zn(2+)</name>
        <dbReference type="ChEBI" id="CHEBI:29105"/>
    </ligand>
</feature>
<evidence type="ECO:0000313" key="10">
    <source>
        <dbReference type="Proteomes" id="UP000051727"/>
    </source>
</evidence>
<keyword evidence="5 7" id="KW-0862">Zinc</keyword>
<evidence type="ECO:0000256" key="4">
    <source>
        <dbReference type="ARBA" id="ARBA00022808"/>
    </source>
</evidence>
<dbReference type="EC" id="3.5.2.7" evidence="1 7"/>
<dbReference type="SUPFAM" id="SSF51338">
    <property type="entry name" value="Composite domain of metallo-dependent hydrolases"/>
    <property type="match status" value="1"/>
</dbReference>
<dbReference type="STRING" id="1618.IV36_GL000398"/>
<reference evidence="9 10" key="1">
    <citation type="journal article" date="2015" name="Genome Announc.">
        <title>Expanding the biotechnology potential of lactobacilli through comparative genomics of 213 strains and associated genera.</title>
        <authorList>
            <person name="Sun Z."/>
            <person name="Harris H.M."/>
            <person name="McCann A."/>
            <person name="Guo C."/>
            <person name="Argimon S."/>
            <person name="Zhang W."/>
            <person name="Yang X."/>
            <person name="Jeffery I.B."/>
            <person name="Cooney J.C."/>
            <person name="Kagawa T.F."/>
            <person name="Liu W."/>
            <person name="Song Y."/>
            <person name="Salvetti E."/>
            <person name="Wrobel A."/>
            <person name="Rasinkangas P."/>
            <person name="Parkhill J."/>
            <person name="Rea M.C."/>
            <person name="O'Sullivan O."/>
            <person name="Ritari J."/>
            <person name="Douillard F.P."/>
            <person name="Paul Ross R."/>
            <person name="Yang R."/>
            <person name="Briner A.E."/>
            <person name="Felis G.E."/>
            <person name="de Vos W.M."/>
            <person name="Barrangou R."/>
            <person name="Klaenhammer T.R."/>
            <person name="Caufield P.W."/>
            <person name="Cui Y."/>
            <person name="Zhang H."/>
            <person name="O'Toole P.W."/>
        </authorList>
    </citation>
    <scope>NUCLEOTIDE SEQUENCE [LARGE SCALE GENOMIC DNA]</scope>
    <source>
        <strain evidence="9 10">ATCC 27304</strain>
    </source>
</reference>
<dbReference type="NCBIfam" id="TIGR01224">
    <property type="entry name" value="hutI"/>
    <property type="match status" value="1"/>
</dbReference>
<accession>A0A0R2FV11</accession>
<dbReference type="GO" id="GO:0050480">
    <property type="term" value="F:imidazolonepropionase activity"/>
    <property type="evidence" value="ECO:0007669"/>
    <property type="project" value="UniProtKB-UniRule"/>
</dbReference>
<feature type="binding site" evidence="7">
    <location>
        <position position="86"/>
    </location>
    <ligand>
        <name>Zn(2+)</name>
        <dbReference type="ChEBI" id="CHEBI:29105"/>
    </ligand>
</feature>
<feature type="domain" description="Amidohydrolase-related" evidence="8">
    <location>
        <begin position="76"/>
        <end position="417"/>
    </location>
</feature>
<dbReference type="GO" id="GO:0005506">
    <property type="term" value="F:iron ion binding"/>
    <property type="evidence" value="ECO:0007669"/>
    <property type="project" value="UniProtKB-UniRule"/>
</dbReference>
<evidence type="ECO:0000256" key="1">
    <source>
        <dbReference type="ARBA" id="ARBA00012864"/>
    </source>
</evidence>
<dbReference type="HAMAP" id="MF_00372">
    <property type="entry name" value="HutI"/>
    <property type="match status" value="1"/>
</dbReference>
<name>A0A0R2FV11_9LACO</name>
<dbReference type="CDD" id="cd01296">
    <property type="entry name" value="Imidazolone-5PH"/>
    <property type="match status" value="1"/>
</dbReference>
<evidence type="ECO:0000256" key="3">
    <source>
        <dbReference type="ARBA" id="ARBA00022801"/>
    </source>
</evidence>
<comment type="pathway">
    <text evidence="7">Amino-acid degradation; L-histidine degradation into L-glutamate; N-formimidoyl-L-glutamate from L-histidine: step 3/3.</text>
</comment>
<dbReference type="Proteomes" id="UP000051727">
    <property type="component" value="Unassembled WGS sequence"/>
</dbReference>
<feature type="binding site" evidence="7">
    <location>
        <position position="329"/>
    </location>
    <ligand>
        <name>Zn(2+)</name>
        <dbReference type="ChEBI" id="CHEBI:29105"/>
    </ligand>
</feature>
<evidence type="ECO:0000256" key="5">
    <source>
        <dbReference type="ARBA" id="ARBA00022833"/>
    </source>
</evidence>
<gene>
    <name evidence="7" type="primary">hutI</name>
    <name evidence="9" type="ORF">IV36_GL000398</name>
</gene>
<evidence type="ECO:0000259" key="8">
    <source>
        <dbReference type="Pfam" id="PF01979"/>
    </source>
</evidence>
<comment type="subcellular location">
    <subcellularLocation>
        <location evidence="7">Cytoplasm</location>
    </subcellularLocation>
</comment>
<feature type="binding site" evidence="7">
    <location>
        <position position="189"/>
    </location>
    <ligand>
        <name>4-imidazolone-5-propanoate</name>
        <dbReference type="ChEBI" id="CHEBI:77893"/>
    </ligand>
</feature>
<keyword evidence="7" id="KW-0963">Cytoplasm</keyword>
<dbReference type="OrthoDB" id="9776455at2"/>
<keyword evidence="2 7" id="KW-0479">Metal-binding</keyword>
<protein>
    <recommendedName>
        <fullName evidence="1 7">Imidazolonepropionase</fullName>
        <ecNumber evidence="1 7">3.5.2.7</ecNumber>
    </recommendedName>
    <alternativeName>
        <fullName evidence="7">Imidazolone-5-propionate hydrolase</fullName>
    </alternativeName>
</protein>
<comment type="catalytic activity">
    <reaction evidence="7">
        <text>4-imidazolone-5-propanoate + H2O = N-formimidoyl-L-glutamate</text>
        <dbReference type="Rhea" id="RHEA:23660"/>
        <dbReference type="ChEBI" id="CHEBI:15377"/>
        <dbReference type="ChEBI" id="CHEBI:58928"/>
        <dbReference type="ChEBI" id="CHEBI:77893"/>
        <dbReference type="EC" id="3.5.2.7"/>
    </reaction>
</comment>
<dbReference type="GO" id="GO:0008270">
    <property type="term" value="F:zinc ion binding"/>
    <property type="evidence" value="ECO:0007669"/>
    <property type="project" value="UniProtKB-UniRule"/>
</dbReference>
<dbReference type="Gene3D" id="3.20.20.140">
    <property type="entry name" value="Metal-dependent hydrolases"/>
    <property type="match status" value="1"/>
</dbReference>
<organism evidence="9 10">
    <name type="scientific">Liquorilactobacillus mali</name>
    <dbReference type="NCBI Taxonomy" id="1618"/>
    <lineage>
        <taxon>Bacteria</taxon>
        <taxon>Bacillati</taxon>
        <taxon>Bacillota</taxon>
        <taxon>Bacilli</taxon>
        <taxon>Lactobacillales</taxon>
        <taxon>Lactobacillaceae</taxon>
        <taxon>Liquorilactobacillus</taxon>
    </lineage>
</organism>
<evidence type="ECO:0000256" key="7">
    <source>
        <dbReference type="HAMAP-Rule" id="MF_00372"/>
    </source>
</evidence>
<feature type="binding site" evidence="7">
    <location>
        <position position="254"/>
    </location>
    <ligand>
        <name>Zn(2+)</name>
        <dbReference type="ChEBI" id="CHEBI:29105"/>
    </ligand>
</feature>
<dbReference type="FunFam" id="3.20.20.140:FF:000007">
    <property type="entry name" value="Imidazolonepropionase"/>
    <property type="match status" value="1"/>
</dbReference>
<dbReference type="InterPro" id="IPR006680">
    <property type="entry name" value="Amidohydro-rel"/>
</dbReference>
<keyword evidence="6 7" id="KW-0408">Iron</keyword>
<dbReference type="AlphaFoldDB" id="A0A0R2FV11"/>
<dbReference type="PANTHER" id="PTHR42752:SF1">
    <property type="entry name" value="IMIDAZOLONEPROPIONASE-RELATED"/>
    <property type="match status" value="1"/>
</dbReference>
<dbReference type="Gene3D" id="2.30.40.10">
    <property type="entry name" value="Urease, subunit C, domain 1"/>
    <property type="match status" value="1"/>
</dbReference>
<dbReference type="GO" id="GO:0019557">
    <property type="term" value="P:L-histidine catabolic process to glutamate and formate"/>
    <property type="evidence" value="ECO:0007669"/>
    <property type="project" value="UniProtKB-UniPathway"/>
</dbReference>
<evidence type="ECO:0000256" key="6">
    <source>
        <dbReference type="ARBA" id="ARBA00023004"/>
    </source>
</evidence>
<dbReference type="RefSeq" id="WP_056991431.1">
    <property type="nucleotide sequence ID" value="NZ_JQAR01000013.1"/>
</dbReference>
<proteinExistence type="inferred from homology"/>
<feature type="binding site" evidence="7">
    <location>
        <position position="156"/>
    </location>
    <ligand>
        <name>N-formimidoyl-L-glutamate</name>
        <dbReference type="ChEBI" id="CHEBI:58928"/>
    </ligand>
</feature>
<dbReference type="Pfam" id="PF01979">
    <property type="entry name" value="Amidohydro_1"/>
    <property type="match status" value="1"/>
</dbReference>
<feature type="binding site" evidence="7">
    <location>
        <position position="156"/>
    </location>
    <ligand>
        <name>4-imidazolone-5-propanoate</name>
        <dbReference type="ChEBI" id="CHEBI:77893"/>
    </ligand>
</feature>
<comment type="caution">
    <text evidence="9">The sequence shown here is derived from an EMBL/GenBank/DDBJ whole genome shotgun (WGS) entry which is preliminary data.</text>
</comment>
<dbReference type="GO" id="GO:0005737">
    <property type="term" value="C:cytoplasm"/>
    <property type="evidence" value="ECO:0007669"/>
    <property type="project" value="UniProtKB-SubCell"/>
</dbReference>
<evidence type="ECO:0000256" key="2">
    <source>
        <dbReference type="ARBA" id="ARBA00022723"/>
    </source>
</evidence>
<comment type="cofactor">
    <cofactor evidence="7">
        <name>Zn(2+)</name>
        <dbReference type="ChEBI" id="CHEBI:29105"/>
    </cofactor>
    <cofactor evidence="7">
        <name>Fe(3+)</name>
        <dbReference type="ChEBI" id="CHEBI:29034"/>
    </cofactor>
    <text evidence="7">Binds 1 zinc or iron ion per subunit.</text>
</comment>
<feature type="binding site" evidence="7">
    <location>
        <position position="331"/>
    </location>
    <ligand>
        <name>N-formimidoyl-L-glutamate</name>
        <dbReference type="ChEBI" id="CHEBI:58928"/>
    </ligand>
</feature>
<feature type="binding site" evidence="7">
    <location>
        <position position="93"/>
    </location>
    <ligand>
        <name>4-imidazolone-5-propanoate</name>
        <dbReference type="ChEBI" id="CHEBI:77893"/>
    </ligand>
</feature>
<feature type="binding site" evidence="7">
    <location>
        <position position="334"/>
    </location>
    <ligand>
        <name>4-imidazolone-5-propanoate</name>
        <dbReference type="ChEBI" id="CHEBI:77893"/>
    </ligand>
</feature>
<sequence>MTSLLIVHIDQIATPTGKSQRHGVEMNEISLVQDGAIYVVDDLIISVGKTSEILADLRKKNITAFDEVIDATGQAVVPGFVDSHTHFLFAGYRVEEFYERVSGSSYMEIMENGGGIQATVEATRKAGFEELKKLGWRRLNEMIIQGVTTVEGKSGYGLDKETEIRQLRVLQELAVSQPVDLAITYLGAHAVPLEFKNDSEGYLNYMIDEILPQIKAEKLAEFVDVFCDEGVFDYQQSQKLLEAAKELGFKVKMHADEIANLNGAELAASIEATSADHLIKISSEEIKKLSEKQKTVATLLPCTAFCLQENFAPARELIDNNCAVALASDYNPGSSFTCSIPLIIALASFKMKMTMGEVLTGLTLNGAAALDIADKKGSIEVGKVADLVFLKYPDYRYLMYNTGSNVVNRVIKSGKVVFENLG</sequence>